<evidence type="ECO:0000256" key="1">
    <source>
        <dbReference type="SAM" id="MobiDB-lite"/>
    </source>
</evidence>
<reference evidence="4" key="1">
    <citation type="submission" date="2017-04" db="EMBL/GenBank/DDBJ databases">
        <title>Function of individual gut microbiota members based on whole genome sequencing of pure cultures obtained from chicken caecum.</title>
        <authorList>
            <person name="Medvecky M."/>
            <person name="Cejkova D."/>
            <person name="Polansky O."/>
            <person name="Karasova D."/>
            <person name="Kubasova T."/>
            <person name="Cizek A."/>
            <person name="Rychlik I."/>
        </authorList>
    </citation>
    <scope>NUCLEOTIDE SEQUENCE [LARGE SCALE GENOMIC DNA]</scope>
    <source>
        <strain evidence="4">An75</strain>
    </source>
</reference>
<protein>
    <recommendedName>
        <fullName evidence="2">Thioesterase domain-containing protein</fullName>
    </recommendedName>
</protein>
<dbReference type="Gene3D" id="3.10.129.10">
    <property type="entry name" value="Hotdog Thioesterase"/>
    <property type="match status" value="1"/>
</dbReference>
<feature type="region of interest" description="Disordered" evidence="1">
    <location>
        <begin position="152"/>
        <end position="172"/>
    </location>
</feature>
<dbReference type="CDD" id="cd03440">
    <property type="entry name" value="hot_dog"/>
    <property type="match status" value="1"/>
</dbReference>
<evidence type="ECO:0000313" key="3">
    <source>
        <dbReference type="EMBL" id="OUN41175.1"/>
    </source>
</evidence>
<accession>A0A1Y3TYZ5</accession>
<dbReference type="SUPFAM" id="SSF54637">
    <property type="entry name" value="Thioesterase/thiol ester dehydrase-isomerase"/>
    <property type="match status" value="1"/>
</dbReference>
<evidence type="ECO:0000259" key="2">
    <source>
        <dbReference type="Pfam" id="PF03061"/>
    </source>
</evidence>
<dbReference type="InterPro" id="IPR006683">
    <property type="entry name" value="Thioestr_dom"/>
</dbReference>
<organism evidence="3 4">
    <name type="scientific">Anaerotignum lactatifermentans</name>
    <dbReference type="NCBI Taxonomy" id="160404"/>
    <lineage>
        <taxon>Bacteria</taxon>
        <taxon>Bacillati</taxon>
        <taxon>Bacillota</taxon>
        <taxon>Clostridia</taxon>
        <taxon>Lachnospirales</taxon>
        <taxon>Anaerotignaceae</taxon>
        <taxon>Anaerotignum</taxon>
    </lineage>
</organism>
<dbReference type="EMBL" id="NFHM01000021">
    <property type="protein sequence ID" value="OUN41175.1"/>
    <property type="molecule type" value="Genomic_DNA"/>
</dbReference>
<sequence length="172" mass="19107">MKNESKKFKAKAIIRRKFIMVGKKVVHHLMMSAKDAHYVGGLVNGARIVDQWGDVGTELMVYVDGDISLFLGYENIEFLAPVYVGDFMEYHGWIEKVGNQSYTCKFEAWKVATQLDRTDADLSGVATPGTAATACEPPVLCGRATGSLYIAKKDQRGPQESSFKDRKHPGEE</sequence>
<dbReference type="AlphaFoldDB" id="A0A1Y3TYZ5"/>
<gene>
    <name evidence="3" type="ORF">B5G26_12075</name>
</gene>
<proteinExistence type="predicted"/>
<comment type="caution">
    <text evidence="3">The sequence shown here is derived from an EMBL/GenBank/DDBJ whole genome shotgun (WGS) entry which is preliminary data.</text>
</comment>
<dbReference type="InterPro" id="IPR029069">
    <property type="entry name" value="HotDog_dom_sf"/>
</dbReference>
<dbReference type="Proteomes" id="UP000195455">
    <property type="component" value="Unassembled WGS sequence"/>
</dbReference>
<feature type="domain" description="Thioesterase" evidence="2">
    <location>
        <begin position="67"/>
        <end position="110"/>
    </location>
</feature>
<name>A0A1Y3TYZ5_9FIRM</name>
<dbReference type="Pfam" id="PF03061">
    <property type="entry name" value="4HBT"/>
    <property type="match status" value="1"/>
</dbReference>
<evidence type="ECO:0000313" key="4">
    <source>
        <dbReference type="Proteomes" id="UP000195455"/>
    </source>
</evidence>